<evidence type="ECO:0000256" key="3">
    <source>
        <dbReference type="ARBA" id="ARBA00022475"/>
    </source>
</evidence>
<dbReference type="AlphaFoldDB" id="A0A0C2HGQ2"/>
<dbReference type="InterPro" id="IPR035906">
    <property type="entry name" value="MetI-like_sf"/>
</dbReference>
<keyword evidence="7" id="KW-0406">Ion transport</keyword>
<dbReference type="Proteomes" id="UP000216682">
    <property type="component" value="Unassembled WGS sequence"/>
</dbReference>
<dbReference type="Gene3D" id="1.10.3720.10">
    <property type="entry name" value="MetI-like"/>
    <property type="match status" value="1"/>
</dbReference>
<comment type="subcellular location">
    <subcellularLocation>
        <location evidence="1 9">Cell membrane</location>
        <topology evidence="1 9">Multi-pass membrane protein</topology>
    </subcellularLocation>
</comment>
<dbReference type="GO" id="GO:0055085">
    <property type="term" value="P:transmembrane transport"/>
    <property type="evidence" value="ECO:0007669"/>
    <property type="project" value="InterPro"/>
</dbReference>
<comment type="caution">
    <text evidence="11">The sequence shown here is derived from an EMBL/GenBank/DDBJ whole genome shotgun (WGS) entry which is preliminary data.</text>
</comment>
<dbReference type="OrthoDB" id="9794684at2"/>
<evidence type="ECO:0000313" key="14">
    <source>
        <dbReference type="Proteomes" id="UP000031546"/>
    </source>
</evidence>
<evidence type="ECO:0000259" key="10">
    <source>
        <dbReference type="PROSITE" id="PS50928"/>
    </source>
</evidence>
<accession>A0A0C2HGQ2</accession>
<dbReference type="PANTHER" id="PTHR43744:SF6">
    <property type="entry name" value="ABC TRANSPORTER PERMEASE PROTEIN YESQ-RELATED"/>
    <property type="match status" value="1"/>
</dbReference>
<dbReference type="InterPro" id="IPR000515">
    <property type="entry name" value="MetI-like"/>
</dbReference>
<proteinExistence type="inferred from homology"/>
<dbReference type="STRING" id="45670.SN16_06450"/>
<keyword evidence="16" id="KW-1185">Reference proteome</keyword>
<evidence type="ECO:0000256" key="2">
    <source>
        <dbReference type="ARBA" id="ARBA00022448"/>
    </source>
</evidence>
<sequence length="280" mass="32357">MYNSNKMKFWRIFNFALLIVGSLFMMAPLFWMISIALKSMEEIYRGEFTFIPQDIQFSNFVDIFEIAPFFTYFINTSVITVLVVLANVFVNAFIAYGFAKINFKGREMLFILVLSTMMLPGFITLIPQYVIFAELGLVNTYYPLVLPSFFGSAFNIFLLRQFFKGVPNSMIEAARMEGANHFQIFFKIALPMIKPALFTVAIFSFNGVWNDFLGPLLYLNDESLYTLQLGLQVFKEQSSTQWNYLMAGSLLVLMPVIILFFFFQKYFIQGSNILGQTDEK</sequence>
<feature type="transmembrane region" description="Helical" evidence="9">
    <location>
        <begin position="69"/>
        <end position="96"/>
    </location>
</feature>
<comment type="similarity">
    <text evidence="9">Belongs to the binding-protein-dependent transport system permease family.</text>
</comment>
<feature type="transmembrane region" description="Helical" evidence="9">
    <location>
        <begin position="144"/>
        <end position="163"/>
    </location>
</feature>
<dbReference type="GeneID" id="77845193"/>
<dbReference type="EMBL" id="JABEVU030000001">
    <property type="protein sequence ID" value="MDB0580434.1"/>
    <property type="molecule type" value="Genomic_DNA"/>
</dbReference>
<evidence type="ECO:0000313" key="15">
    <source>
        <dbReference type="Proteomes" id="UP000216682"/>
    </source>
</evidence>
<reference evidence="12" key="4">
    <citation type="submission" date="2022-12" db="EMBL/GenBank/DDBJ databases">
        <title>Genome analysis and biological profiling of marine Salinicoccus roseus MOSEL-ME25.</title>
        <authorList>
            <person name="Mirza F.T."/>
            <person name="Xie Y."/>
            <person name="Shinwari Z.K."/>
        </authorList>
    </citation>
    <scope>NUCLEOTIDE SEQUENCE</scope>
    <source>
        <strain evidence="12">MOSEL-ME25</strain>
    </source>
</reference>
<keyword evidence="6 9" id="KW-1133">Transmembrane helix</keyword>
<keyword evidence="7" id="KW-0921">Nickel transport</keyword>
<evidence type="ECO:0000256" key="6">
    <source>
        <dbReference type="ARBA" id="ARBA00022989"/>
    </source>
</evidence>
<feature type="transmembrane region" description="Helical" evidence="9">
    <location>
        <begin position="184"/>
        <end position="209"/>
    </location>
</feature>
<feature type="transmembrane region" description="Helical" evidence="9">
    <location>
        <begin position="108"/>
        <end position="132"/>
    </location>
</feature>
<reference evidence="13 15" key="2">
    <citation type="submission" date="2017-07" db="EMBL/GenBank/DDBJ databases">
        <title>Shotgun whole genome sequences of three halophilic bacterial isolates.</title>
        <authorList>
            <person name="Pozzo T."/>
            <person name="Higdon S.M."/>
            <person name="Quillaguaman J."/>
        </authorList>
    </citation>
    <scope>NUCLEOTIDE SEQUENCE [LARGE SCALE GENOMIC DNA]</scope>
    <source>
        <strain evidence="13 15">BU-1</strain>
    </source>
</reference>
<evidence type="ECO:0000256" key="9">
    <source>
        <dbReference type="RuleBase" id="RU363032"/>
    </source>
</evidence>
<keyword evidence="11" id="KW-0067">ATP-binding</keyword>
<evidence type="ECO:0000256" key="5">
    <source>
        <dbReference type="ARBA" id="ARBA00022692"/>
    </source>
</evidence>
<keyword evidence="3" id="KW-1003">Cell membrane</keyword>
<dbReference type="GO" id="GO:0015675">
    <property type="term" value="P:nickel cation transport"/>
    <property type="evidence" value="ECO:0007669"/>
    <property type="project" value="UniProtKB-KW"/>
</dbReference>
<evidence type="ECO:0000313" key="13">
    <source>
        <dbReference type="EMBL" id="OZT76811.1"/>
    </source>
</evidence>
<keyword evidence="5 9" id="KW-0812">Transmembrane</keyword>
<dbReference type="CDD" id="cd06261">
    <property type="entry name" value="TM_PBP2"/>
    <property type="match status" value="1"/>
</dbReference>
<dbReference type="EMBL" id="NPEZ01000004">
    <property type="protein sequence ID" value="OZT76811.1"/>
    <property type="molecule type" value="Genomic_DNA"/>
</dbReference>
<evidence type="ECO:0000256" key="1">
    <source>
        <dbReference type="ARBA" id="ARBA00004651"/>
    </source>
</evidence>
<reference evidence="12" key="3">
    <citation type="submission" date="2020-04" db="EMBL/GenBank/DDBJ databases">
        <authorList>
            <person name="Tanveer F."/>
            <person name="Xie Y."/>
            <person name="Shinwari Z.K."/>
        </authorList>
    </citation>
    <scope>NUCLEOTIDE SEQUENCE</scope>
    <source>
        <strain evidence="12">MOSEL-ME25</strain>
    </source>
</reference>
<dbReference type="EMBL" id="JXII01000005">
    <property type="protein sequence ID" value="KIH70794.1"/>
    <property type="molecule type" value="Genomic_DNA"/>
</dbReference>
<keyword evidence="4" id="KW-0533">Nickel</keyword>
<evidence type="ECO:0000256" key="4">
    <source>
        <dbReference type="ARBA" id="ARBA00022596"/>
    </source>
</evidence>
<dbReference type="PANTHER" id="PTHR43744">
    <property type="entry name" value="ABC TRANSPORTER PERMEASE PROTEIN MG189-RELATED-RELATED"/>
    <property type="match status" value="1"/>
</dbReference>
<keyword evidence="11" id="KW-0547">Nucleotide-binding</keyword>
<evidence type="ECO:0000313" key="11">
    <source>
        <dbReference type="EMBL" id="KIH70794.1"/>
    </source>
</evidence>
<reference evidence="11 14" key="1">
    <citation type="submission" date="2015-01" db="EMBL/GenBank/DDBJ databases">
        <title>Genome sequences of high lactate-tolerant strain Salinicoccus roseus W12 with industrial interest.</title>
        <authorList>
            <person name="Wang H."/>
            <person name="Yu B."/>
        </authorList>
    </citation>
    <scope>NUCLEOTIDE SEQUENCE [LARGE SCALE GENOMIC DNA]</scope>
    <source>
        <strain evidence="11 14">W12</strain>
    </source>
</reference>
<protein>
    <submittedName>
        <fullName evidence="12">Carbohydrate ABC transporter permease</fullName>
    </submittedName>
    <submittedName>
        <fullName evidence="11">Sugar ABC transporter ATP-binding protein</fullName>
    </submittedName>
</protein>
<dbReference type="GO" id="GO:0005886">
    <property type="term" value="C:plasma membrane"/>
    <property type="evidence" value="ECO:0007669"/>
    <property type="project" value="UniProtKB-SubCell"/>
</dbReference>
<dbReference type="Proteomes" id="UP000031546">
    <property type="component" value="Unassembled WGS sequence"/>
</dbReference>
<dbReference type="Pfam" id="PF00528">
    <property type="entry name" value="BPD_transp_1"/>
    <property type="match status" value="1"/>
</dbReference>
<dbReference type="SUPFAM" id="SSF161098">
    <property type="entry name" value="MetI-like"/>
    <property type="match status" value="1"/>
</dbReference>
<feature type="transmembrane region" description="Helical" evidence="9">
    <location>
        <begin position="244"/>
        <end position="263"/>
    </location>
</feature>
<name>A0A0C2HGQ2_9STAP</name>
<feature type="domain" description="ABC transmembrane type-1" evidence="10">
    <location>
        <begin position="73"/>
        <end position="263"/>
    </location>
</feature>
<keyword evidence="2 9" id="KW-0813">Transport</keyword>
<evidence type="ECO:0000256" key="7">
    <source>
        <dbReference type="ARBA" id="ARBA00023112"/>
    </source>
</evidence>
<dbReference type="RefSeq" id="WP_040105805.1">
    <property type="nucleotide sequence ID" value="NZ_JABEVU030000001.1"/>
</dbReference>
<keyword evidence="8 9" id="KW-0472">Membrane</keyword>
<dbReference type="GO" id="GO:0005524">
    <property type="term" value="F:ATP binding"/>
    <property type="evidence" value="ECO:0007669"/>
    <property type="project" value="UniProtKB-KW"/>
</dbReference>
<gene>
    <name evidence="13" type="ORF">CFN03_10170</name>
    <name evidence="12" type="ORF">F7P68_0007805</name>
    <name evidence="11" type="ORF">SN16_06450</name>
</gene>
<evidence type="ECO:0000313" key="12">
    <source>
        <dbReference type="EMBL" id="MDB0580434.1"/>
    </source>
</evidence>
<evidence type="ECO:0000256" key="8">
    <source>
        <dbReference type="ARBA" id="ARBA00023136"/>
    </source>
</evidence>
<evidence type="ECO:0000313" key="16">
    <source>
        <dbReference type="Proteomes" id="UP000527860"/>
    </source>
</evidence>
<dbReference type="PROSITE" id="PS50928">
    <property type="entry name" value="ABC_TM1"/>
    <property type="match status" value="1"/>
</dbReference>
<organism evidence="11 14">
    <name type="scientific">Salinicoccus roseus</name>
    <dbReference type="NCBI Taxonomy" id="45670"/>
    <lineage>
        <taxon>Bacteria</taxon>
        <taxon>Bacillati</taxon>
        <taxon>Bacillota</taxon>
        <taxon>Bacilli</taxon>
        <taxon>Bacillales</taxon>
        <taxon>Staphylococcaceae</taxon>
        <taxon>Salinicoccus</taxon>
    </lineage>
</organism>
<dbReference type="Proteomes" id="UP000527860">
    <property type="component" value="Unassembled WGS sequence"/>
</dbReference>
<feature type="transmembrane region" description="Helical" evidence="9">
    <location>
        <begin position="12"/>
        <end position="37"/>
    </location>
</feature>